<accession>A0A915K4Y5</accession>
<sequence length="74" mass="8033">MQDGEMSFTSSVKPGSYFCSLLGERARRCSAGTASSKLLAEHARRANICSSSRTPRTKNLLAGHARGEKFAREV</sequence>
<proteinExistence type="predicted"/>
<evidence type="ECO:0000313" key="1">
    <source>
        <dbReference type="Proteomes" id="UP000887565"/>
    </source>
</evidence>
<protein>
    <submittedName>
        <fullName evidence="2">Uncharacterized protein</fullName>
    </submittedName>
</protein>
<dbReference type="Proteomes" id="UP000887565">
    <property type="component" value="Unplaced"/>
</dbReference>
<dbReference type="AlphaFoldDB" id="A0A915K4Y5"/>
<name>A0A915K4Y5_ROMCU</name>
<evidence type="ECO:0000313" key="2">
    <source>
        <dbReference type="WBParaSite" id="nRc.2.0.1.t33393-RA"/>
    </source>
</evidence>
<dbReference type="WBParaSite" id="nRc.2.0.1.t33393-RA">
    <property type="protein sequence ID" value="nRc.2.0.1.t33393-RA"/>
    <property type="gene ID" value="nRc.2.0.1.g33393"/>
</dbReference>
<organism evidence="1 2">
    <name type="scientific">Romanomermis culicivorax</name>
    <name type="common">Nematode worm</name>
    <dbReference type="NCBI Taxonomy" id="13658"/>
    <lineage>
        <taxon>Eukaryota</taxon>
        <taxon>Metazoa</taxon>
        <taxon>Ecdysozoa</taxon>
        <taxon>Nematoda</taxon>
        <taxon>Enoplea</taxon>
        <taxon>Dorylaimia</taxon>
        <taxon>Mermithida</taxon>
        <taxon>Mermithoidea</taxon>
        <taxon>Mermithidae</taxon>
        <taxon>Romanomermis</taxon>
    </lineage>
</organism>
<reference evidence="2" key="1">
    <citation type="submission" date="2022-11" db="UniProtKB">
        <authorList>
            <consortium name="WormBaseParasite"/>
        </authorList>
    </citation>
    <scope>IDENTIFICATION</scope>
</reference>
<keyword evidence="1" id="KW-1185">Reference proteome</keyword>